<keyword evidence="3" id="KW-1185">Reference proteome</keyword>
<keyword evidence="1" id="KW-1133">Transmembrane helix</keyword>
<reference evidence="2 3" key="1">
    <citation type="submission" date="2019-04" db="EMBL/GenBank/DDBJ databases">
        <title>Lewinella litorea sp. nov., isolated from a marine sand.</title>
        <authorList>
            <person name="Yoon J.-H."/>
        </authorList>
    </citation>
    <scope>NUCLEOTIDE SEQUENCE [LARGE SCALE GENOMIC DNA]</scope>
    <source>
        <strain evidence="2 3">HSMS-39</strain>
    </source>
</reference>
<dbReference type="Proteomes" id="UP000308528">
    <property type="component" value="Unassembled WGS sequence"/>
</dbReference>
<protein>
    <submittedName>
        <fullName evidence="2">Uncharacterized protein</fullName>
    </submittedName>
</protein>
<dbReference type="RefSeq" id="WP_136456143.1">
    <property type="nucleotide sequence ID" value="NZ_SRSF01000001.1"/>
</dbReference>
<evidence type="ECO:0000313" key="3">
    <source>
        <dbReference type="Proteomes" id="UP000308528"/>
    </source>
</evidence>
<feature type="transmembrane region" description="Helical" evidence="1">
    <location>
        <begin position="58"/>
        <end position="79"/>
    </location>
</feature>
<proteinExistence type="predicted"/>
<accession>A0A4S4NQ98</accession>
<dbReference type="OrthoDB" id="1494815at2"/>
<gene>
    <name evidence="2" type="ORF">E4021_01595</name>
</gene>
<comment type="caution">
    <text evidence="2">The sequence shown here is derived from an EMBL/GenBank/DDBJ whole genome shotgun (WGS) entry which is preliminary data.</text>
</comment>
<name>A0A4S4NQ98_9BACT</name>
<keyword evidence="1" id="KW-0812">Transmembrane</keyword>
<organism evidence="2 3">
    <name type="scientific">Neolewinella litorea</name>
    <dbReference type="NCBI Taxonomy" id="2562452"/>
    <lineage>
        <taxon>Bacteria</taxon>
        <taxon>Pseudomonadati</taxon>
        <taxon>Bacteroidota</taxon>
        <taxon>Saprospiria</taxon>
        <taxon>Saprospirales</taxon>
        <taxon>Lewinellaceae</taxon>
        <taxon>Neolewinella</taxon>
    </lineage>
</organism>
<evidence type="ECO:0000313" key="2">
    <source>
        <dbReference type="EMBL" id="THH41317.1"/>
    </source>
</evidence>
<evidence type="ECO:0000256" key="1">
    <source>
        <dbReference type="SAM" id="Phobius"/>
    </source>
</evidence>
<dbReference type="EMBL" id="SRSF01000001">
    <property type="protein sequence ID" value="THH41317.1"/>
    <property type="molecule type" value="Genomic_DNA"/>
</dbReference>
<feature type="transmembrane region" description="Helical" evidence="1">
    <location>
        <begin position="23"/>
        <end position="46"/>
    </location>
</feature>
<keyword evidence="1" id="KW-0472">Membrane</keyword>
<dbReference type="AlphaFoldDB" id="A0A4S4NQ98"/>
<sequence>MNYALALLGQLIAYLLLMLVNEYFGTLLALLIGSIALAVWCLSYVVEWVQASRVSPAYYRYVLTVWVAPLVALLGFILLRGGIGWL</sequence>